<organism evidence="3 4">
    <name type="scientific">Alteromonas mediterranea</name>
    <dbReference type="NCBI Taxonomy" id="314275"/>
    <lineage>
        <taxon>Bacteria</taxon>
        <taxon>Pseudomonadati</taxon>
        <taxon>Pseudomonadota</taxon>
        <taxon>Gammaproteobacteria</taxon>
        <taxon>Alteromonadales</taxon>
        <taxon>Alteromonadaceae</taxon>
        <taxon>Alteromonas/Salinimonas group</taxon>
        <taxon>Alteromonas</taxon>
    </lineage>
</organism>
<dbReference type="SUPFAM" id="SSF48208">
    <property type="entry name" value="Six-hairpin glycosidases"/>
    <property type="match status" value="1"/>
</dbReference>
<reference evidence="3 4" key="1">
    <citation type="submission" date="2015-12" db="EMBL/GenBank/DDBJ databases">
        <title>Intraspecies pangenome expansion in the marine bacterium Alteromonas.</title>
        <authorList>
            <person name="Lopez-Perez M."/>
            <person name="Rodriguez-Valera F."/>
        </authorList>
    </citation>
    <scope>NUCLEOTIDE SEQUENCE [LARGE SCALE GENOMIC DNA]</scope>
    <source>
        <strain evidence="3 4">UM8</strain>
    </source>
</reference>
<dbReference type="PROSITE" id="PS00928">
    <property type="entry name" value="TREHALASE_2"/>
    <property type="match status" value="1"/>
</dbReference>
<keyword evidence="1" id="KW-0378">Hydrolase</keyword>
<dbReference type="PROSITE" id="PS00927">
    <property type="entry name" value="TREHALASE_1"/>
    <property type="match status" value="1"/>
</dbReference>
<dbReference type="Gene3D" id="1.50.10.10">
    <property type="match status" value="1"/>
</dbReference>
<dbReference type="InterPro" id="IPR001661">
    <property type="entry name" value="Glyco_hydro_37"/>
</dbReference>
<dbReference type="PRINTS" id="PR00744">
    <property type="entry name" value="GLHYDRLASE37"/>
</dbReference>
<protein>
    <submittedName>
        <fullName evidence="3">Alpha,alpha-trehalase</fullName>
    </submittedName>
</protein>
<dbReference type="AlphaFoldDB" id="A0AAC9ACJ8"/>
<dbReference type="EMBL" id="CP013928">
    <property type="protein sequence ID" value="AMJ77136.1"/>
    <property type="molecule type" value="Genomic_DNA"/>
</dbReference>
<dbReference type="GO" id="GO:0004555">
    <property type="term" value="F:alpha,alpha-trehalase activity"/>
    <property type="evidence" value="ECO:0007669"/>
    <property type="project" value="InterPro"/>
</dbReference>
<dbReference type="Proteomes" id="UP000061468">
    <property type="component" value="Chromosome"/>
</dbReference>
<sequence length="518" mass="58515">MSSSTHNWRDSLSFFESDLFKKVQLAQLFPDSKTFADAIGKTDLYSVLLAYENACKEAEKQADTVDLKAFVAMYFDMPEMISATPEGEFDSVADYIEKMWKVLTRTPDTQQRDSLIALTRPYIVPGGRFREIYYWDSYFTALGLIDAGHTDMAINMLVNFVDILNEVGCIPNGNRAYYHSRSQPPILALFFTLLKDELNEQQKEYVIDGLKKEYQFWMRKTDDGETLANSDANIIGNDKSKAQLRTVTMPCGAILNRFFDTEPTPRPESYREDIETAERIGADKTQFYQHVRAACESGWDFSSRWLANANALETIRTTEIIPVDLNALLVTLEQTLADATSGAEAMRYEAAAKVRIEAINTYLFSKEKSGYFDYHYPSQKQTPVVSAAMCVPLFVGIANQEQANQVCSTVINKLLKKGGVVTTSNSTPQQWDSPNGWAPLQLFAVEGLRKYGFAQHAETIMQRFCKTIEGHFASSGVLLEKYNVCEPEMKAGGGEYDVQLGFGWTNGVYTRFQTYLNR</sequence>
<dbReference type="GO" id="GO:0005993">
    <property type="term" value="P:trehalose catabolic process"/>
    <property type="evidence" value="ECO:0007669"/>
    <property type="project" value="TreeGrafter"/>
</dbReference>
<dbReference type="PANTHER" id="PTHR23403:SF1">
    <property type="entry name" value="TREHALASE"/>
    <property type="match status" value="1"/>
</dbReference>
<dbReference type="PANTHER" id="PTHR23403">
    <property type="entry name" value="TREHALASE"/>
    <property type="match status" value="1"/>
</dbReference>
<proteinExistence type="predicted"/>
<name>A0AAC9ACJ8_9ALTE</name>
<dbReference type="RefSeq" id="WP_015066055.1">
    <property type="nucleotide sequence ID" value="NZ_CAXGIV010000044.1"/>
</dbReference>
<dbReference type="Pfam" id="PF01204">
    <property type="entry name" value="Trehalase"/>
    <property type="match status" value="1"/>
</dbReference>
<dbReference type="InterPro" id="IPR008928">
    <property type="entry name" value="6-hairpin_glycosidase_sf"/>
</dbReference>
<evidence type="ECO:0000313" key="3">
    <source>
        <dbReference type="EMBL" id="AMJ77136.1"/>
    </source>
</evidence>
<dbReference type="InterPro" id="IPR012341">
    <property type="entry name" value="6hp_glycosidase-like_sf"/>
</dbReference>
<gene>
    <name evidence="3" type="ORF">AV942_01815</name>
</gene>
<keyword evidence="2" id="KW-0326">Glycosidase</keyword>
<evidence type="ECO:0000313" key="4">
    <source>
        <dbReference type="Proteomes" id="UP000061468"/>
    </source>
</evidence>
<evidence type="ECO:0000256" key="2">
    <source>
        <dbReference type="ARBA" id="ARBA00023295"/>
    </source>
</evidence>
<accession>A0AAC9ACJ8</accession>
<dbReference type="InterPro" id="IPR018232">
    <property type="entry name" value="Glyco_hydro_37_CS"/>
</dbReference>
<evidence type="ECO:0000256" key="1">
    <source>
        <dbReference type="ARBA" id="ARBA00022801"/>
    </source>
</evidence>